<evidence type="ECO:0000313" key="2">
    <source>
        <dbReference type="EMBL" id="GFO45569.1"/>
    </source>
</evidence>
<organism evidence="2 3">
    <name type="scientific">Plakobranchus ocellatus</name>
    <dbReference type="NCBI Taxonomy" id="259542"/>
    <lineage>
        <taxon>Eukaryota</taxon>
        <taxon>Metazoa</taxon>
        <taxon>Spiralia</taxon>
        <taxon>Lophotrochozoa</taxon>
        <taxon>Mollusca</taxon>
        <taxon>Gastropoda</taxon>
        <taxon>Heterobranchia</taxon>
        <taxon>Euthyneura</taxon>
        <taxon>Panpulmonata</taxon>
        <taxon>Sacoglossa</taxon>
        <taxon>Placobranchoidea</taxon>
        <taxon>Plakobranchidae</taxon>
        <taxon>Plakobranchus</taxon>
    </lineage>
</organism>
<accession>A0AAV4DNK9</accession>
<name>A0AAV4DNK9_9GAST</name>
<evidence type="ECO:0000313" key="3">
    <source>
        <dbReference type="Proteomes" id="UP000735302"/>
    </source>
</evidence>
<protein>
    <submittedName>
        <fullName evidence="2">Uncharacterized protein</fullName>
    </submittedName>
</protein>
<reference evidence="2 3" key="1">
    <citation type="journal article" date="2021" name="Elife">
        <title>Chloroplast acquisition without the gene transfer in kleptoplastic sea slugs, Plakobranchus ocellatus.</title>
        <authorList>
            <person name="Maeda T."/>
            <person name="Takahashi S."/>
            <person name="Yoshida T."/>
            <person name="Shimamura S."/>
            <person name="Takaki Y."/>
            <person name="Nagai Y."/>
            <person name="Toyoda A."/>
            <person name="Suzuki Y."/>
            <person name="Arimoto A."/>
            <person name="Ishii H."/>
            <person name="Satoh N."/>
            <person name="Nishiyama T."/>
            <person name="Hasebe M."/>
            <person name="Maruyama T."/>
            <person name="Minagawa J."/>
            <person name="Obokata J."/>
            <person name="Shigenobu S."/>
        </authorList>
    </citation>
    <scope>NUCLEOTIDE SEQUENCE [LARGE SCALE GENOMIC DNA]</scope>
</reference>
<feature type="signal peptide" evidence="1">
    <location>
        <begin position="1"/>
        <end position="25"/>
    </location>
</feature>
<dbReference type="Proteomes" id="UP000735302">
    <property type="component" value="Unassembled WGS sequence"/>
</dbReference>
<proteinExistence type="predicted"/>
<gene>
    <name evidence="2" type="ORF">PoB_007207400</name>
</gene>
<comment type="caution">
    <text evidence="2">The sequence shown here is derived from an EMBL/GenBank/DDBJ whole genome shotgun (WGS) entry which is preliminary data.</text>
</comment>
<sequence>MHDRGSLNKLKLAPIVLLFVGAVHSKMEDFKRYGQSPAQSPEQQQQHLLYLLNPLPGCMTIRCMHDRSRSKMAPIVLLFVGAVHSKLEDFKRYGQSLGDQLVPH</sequence>
<evidence type="ECO:0000256" key="1">
    <source>
        <dbReference type="SAM" id="SignalP"/>
    </source>
</evidence>
<dbReference type="AlphaFoldDB" id="A0AAV4DNK9"/>
<keyword evidence="1" id="KW-0732">Signal</keyword>
<keyword evidence="3" id="KW-1185">Reference proteome</keyword>
<feature type="chain" id="PRO_5043394149" evidence="1">
    <location>
        <begin position="26"/>
        <end position="104"/>
    </location>
</feature>
<dbReference type="EMBL" id="BLXT01008064">
    <property type="protein sequence ID" value="GFO45569.1"/>
    <property type="molecule type" value="Genomic_DNA"/>
</dbReference>